<evidence type="ECO:0000256" key="6">
    <source>
        <dbReference type="ARBA" id="ARBA00023136"/>
    </source>
</evidence>
<dbReference type="InterPro" id="IPR005524">
    <property type="entry name" value="DUF318"/>
</dbReference>
<dbReference type="AlphaFoldDB" id="A0A3M7TSX6"/>
<name>A0A3M7TSX6_9BACI</name>
<dbReference type="EMBL" id="RHIB01000001">
    <property type="protein sequence ID" value="RNA68617.1"/>
    <property type="molecule type" value="Genomic_DNA"/>
</dbReference>
<dbReference type="InterPro" id="IPR053166">
    <property type="entry name" value="UPF0718_permease"/>
</dbReference>
<comment type="caution">
    <text evidence="7">The sequence shown here is derived from an EMBL/GenBank/DDBJ whole genome shotgun (WGS) entry which is preliminary data.</text>
</comment>
<keyword evidence="3" id="KW-1003">Cell membrane</keyword>
<dbReference type="Pfam" id="PF03773">
    <property type="entry name" value="ArsP_1"/>
    <property type="match status" value="1"/>
</dbReference>
<organism evidence="7 8">
    <name type="scientific">Alteribacter keqinensis</name>
    <dbReference type="NCBI Taxonomy" id="2483800"/>
    <lineage>
        <taxon>Bacteria</taxon>
        <taxon>Bacillati</taxon>
        <taxon>Bacillota</taxon>
        <taxon>Bacilli</taxon>
        <taxon>Bacillales</taxon>
        <taxon>Bacillaceae</taxon>
        <taxon>Alteribacter</taxon>
    </lineage>
</organism>
<keyword evidence="5" id="KW-1133">Transmembrane helix</keyword>
<sequence>MIETIQSFIHIALQLTVLFVVVSFALYFIQSRIPYAKVERWLKRTSPVKASFLAVLFAFITPFCSCSTIPFIVNLLKNHVRFGVVMVFLFASPILDPTILTVMAVIMGWKVTLIYTFVTVTFSIVMGLTLEKLGFASSLKQVVLEGFDPEAERHFSLKGALRETWNMMKTVYPYLLIGAAIGAVIHGLVPAHFIASHLGGDAWWLIPAAAIIGIPLYIRLSSMVPVSQVLISSGMATGPVMAMLISSAGASLPEIVLLKSIFKKQLIFAFVVSVLTMSTLSGFIFYFV</sequence>
<evidence type="ECO:0000256" key="1">
    <source>
        <dbReference type="ARBA" id="ARBA00004651"/>
    </source>
</evidence>
<protein>
    <submittedName>
        <fullName evidence="7">Permease</fullName>
    </submittedName>
</protein>
<evidence type="ECO:0000313" key="8">
    <source>
        <dbReference type="Proteomes" id="UP000278746"/>
    </source>
</evidence>
<dbReference type="Proteomes" id="UP000278746">
    <property type="component" value="Unassembled WGS sequence"/>
</dbReference>
<accession>A0A3M7TSX6</accession>
<comment type="similarity">
    <text evidence="2">Belongs to the UPF0718 family.</text>
</comment>
<dbReference type="PANTHER" id="PTHR42775:SF2">
    <property type="entry name" value="PERMEASE"/>
    <property type="match status" value="1"/>
</dbReference>
<evidence type="ECO:0000256" key="4">
    <source>
        <dbReference type="ARBA" id="ARBA00022692"/>
    </source>
</evidence>
<keyword evidence="4" id="KW-0812">Transmembrane</keyword>
<comment type="subcellular location">
    <subcellularLocation>
        <location evidence="1">Cell membrane</location>
        <topology evidence="1">Multi-pass membrane protein</topology>
    </subcellularLocation>
</comment>
<gene>
    <name evidence="7" type="ORF">EBO34_01210</name>
</gene>
<evidence type="ECO:0000313" key="7">
    <source>
        <dbReference type="EMBL" id="RNA68617.1"/>
    </source>
</evidence>
<dbReference type="OrthoDB" id="9777774at2"/>
<proteinExistence type="inferred from homology"/>
<keyword evidence="8" id="KW-1185">Reference proteome</keyword>
<evidence type="ECO:0000256" key="5">
    <source>
        <dbReference type="ARBA" id="ARBA00022989"/>
    </source>
</evidence>
<evidence type="ECO:0000256" key="2">
    <source>
        <dbReference type="ARBA" id="ARBA00006386"/>
    </source>
</evidence>
<dbReference type="GO" id="GO:0005886">
    <property type="term" value="C:plasma membrane"/>
    <property type="evidence" value="ECO:0007669"/>
    <property type="project" value="UniProtKB-SubCell"/>
</dbReference>
<evidence type="ECO:0000256" key="3">
    <source>
        <dbReference type="ARBA" id="ARBA00022475"/>
    </source>
</evidence>
<dbReference type="RefSeq" id="WP_122896143.1">
    <property type="nucleotide sequence ID" value="NZ_RHIB01000001.1"/>
</dbReference>
<keyword evidence="6" id="KW-0472">Membrane</keyword>
<reference evidence="7 8" key="1">
    <citation type="submission" date="2018-10" db="EMBL/GenBank/DDBJ databases">
        <title>Bacillus Keqinensis sp. nov., a moderately halophilic bacterium isolated from a saline-alkaline lake.</title>
        <authorList>
            <person name="Wang H."/>
        </authorList>
    </citation>
    <scope>NUCLEOTIDE SEQUENCE [LARGE SCALE GENOMIC DNA]</scope>
    <source>
        <strain evidence="7 8">KQ-3</strain>
    </source>
</reference>
<dbReference type="PANTHER" id="PTHR42775">
    <property type="entry name" value="PERMEASE RV2963-RELATED"/>
    <property type="match status" value="1"/>
</dbReference>